<evidence type="ECO:0000313" key="2">
    <source>
        <dbReference type="Proteomes" id="UP001060215"/>
    </source>
</evidence>
<comment type="caution">
    <text evidence="1">The sequence shown here is derived from an EMBL/GenBank/DDBJ whole genome shotgun (WGS) entry which is preliminary data.</text>
</comment>
<gene>
    <name evidence="1" type="ORF">LOK49_LG06G02092</name>
</gene>
<dbReference type="EMBL" id="CM045762">
    <property type="protein sequence ID" value="KAI8011528.1"/>
    <property type="molecule type" value="Genomic_DNA"/>
</dbReference>
<sequence length="181" mass="19998">MATITMLSQFQCSTFTIRSLCKHVQTNHNATSINLCTVQHNICGRQLNLCSSSREGLRCLSKPIAAVGSGLEVSTDPKDNAITIKNVKILVESQEDDKIQVPKSFLLQVLGEERVTKFVIQEIVSSTMADYVKKENLNVKDKKINTVETAEELKSLFAPGNEFGFNATLEIKNLESETTSS</sequence>
<organism evidence="1 2">
    <name type="scientific">Camellia lanceoleosa</name>
    <dbReference type="NCBI Taxonomy" id="1840588"/>
    <lineage>
        <taxon>Eukaryota</taxon>
        <taxon>Viridiplantae</taxon>
        <taxon>Streptophyta</taxon>
        <taxon>Embryophyta</taxon>
        <taxon>Tracheophyta</taxon>
        <taxon>Spermatophyta</taxon>
        <taxon>Magnoliopsida</taxon>
        <taxon>eudicotyledons</taxon>
        <taxon>Gunneridae</taxon>
        <taxon>Pentapetalae</taxon>
        <taxon>asterids</taxon>
        <taxon>Ericales</taxon>
        <taxon>Theaceae</taxon>
        <taxon>Camellia</taxon>
    </lineage>
</organism>
<name>A0ACC0HF34_9ERIC</name>
<evidence type="ECO:0000313" key="1">
    <source>
        <dbReference type="EMBL" id="KAI8011528.1"/>
    </source>
</evidence>
<dbReference type="Proteomes" id="UP001060215">
    <property type="component" value="Chromosome 5"/>
</dbReference>
<protein>
    <submittedName>
        <fullName evidence="1">Uncharacterized protein</fullName>
    </submittedName>
</protein>
<proteinExistence type="predicted"/>
<accession>A0ACC0HF34</accession>
<keyword evidence="2" id="KW-1185">Reference proteome</keyword>
<reference evidence="1 2" key="1">
    <citation type="journal article" date="2022" name="Plant J.">
        <title>Chromosome-level genome of Camellia lanceoleosa provides a valuable resource for understanding genome evolution and self-incompatibility.</title>
        <authorList>
            <person name="Gong W."/>
            <person name="Xiao S."/>
            <person name="Wang L."/>
            <person name="Liao Z."/>
            <person name="Chang Y."/>
            <person name="Mo W."/>
            <person name="Hu G."/>
            <person name="Li W."/>
            <person name="Zhao G."/>
            <person name="Zhu H."/>
            <person name="Hu X."/>
            <person name="Ji K."/>
            <person name="Xiang X."/>
            <person name="Song Q."/>
            <person name="Yuan D."/>
            <person name="Jin S."/>
            <person name="Zhang L."/>
        </authorList>
    </citation>
    <scope>NUCLEOTIDE SEQUENCE [LARGE SCALE GENOMIC DNA]</scope>
    <source>
        <strain evidence="1">SQ_2022a</strain>
    </source>
</reference>